<comment type="caution">
    <text evidence="2">The sequence shown here is derived from an EMBL/GenBank/DDBJ whole genome shotgun (WGS) entry which is preliminary data.</text>
</comment>
<dbReference type="Proteomes" id="UP001162029">
    <property type="component" value="Unassembled WGS sequence"/>
</dbReference>
<dbReference type="EMBL" id="CANTFM010002203">
    <property type="protein sequence ID" value="CAI5744849.1"/>
    <property type="molecule type" value="Genomic_DNA"/>
</dbReference>
<name>A0AAV0VDP0_9STRA</name>
<feature type="region of interest" description="Disordered" evidence="1">
    <location>
        <begin position="94"/>
        <end position="113"/>
    </location>
</feature>
<evidence type="ECO:0000313" key="3">
    <source>
        <dbReference type="Proteomes" id="UP001162029"/>
    </source>
</evidence>
<gene>
    <name evidence="2" type="ORF">PDE001_LOCUS9973</name>
</gene>
<dbReference type="AlphaFoldDB" id="A0AAV0VDP0"/>
<reference evidence="2" key="1">
    <citation type="submission" date="2022-12" db="EMBL/GenBank/DDBJ databases">
        <authorList>
            <person name="Webb A."/>
        </authorList>
    </citation>
    <scope>NUCLEOTIDE SEQUENCE</scope>
    <source>
        <strain evidence="2">Pd1</strain>
    </source>
</reference>
<protein>
    <submittedName>
        <fullName evidence="2">Uncharacterized protein</fullName>
    </submittedName>
</protein>
<keyword evidence="3" id="KW-1185">Reference proteome</keyword>
<feature type="compositionally biased region" description="Basic and acidic residues" evidence="1">
    <location>
        <begin position="98"/>
        <end position="107"/>
    </location>
</feature>
<sequence>MNCCFQRLQRLTSLKSSRETTSGDSQMPCSNMRQSRFGRTSKVVRNAFTFATKPVCKSAESLTRSQKRDRIRNCLVRRRENKINEALPYVAEPAILSTDKEETRSSDDTEEDDDAYVVDCQSDSDSDDDSCNEDDYVTPPVIIPETYRKQDHLGGVIVAGARVLFTSAGFQRQQAIVHKLQSVPEGSQLAVFMKLHREPIVIRAF</sequence>
<accession>A0AAV0VDP0</accession>
<proteinExistence type="predicted"/>
<evidence type="ECO:0000256" key="1">
    <source>
        <dbReference type="SAM" id="MobiDB-lite"/>
    </source>
</evidence>
<organism evidence="2 3">
    <name type="scientific">Peronospora destructor</name>
    <dbReference type="NCBI Taxonomy" id="86335"/>
    <lineage>
        <taxon>Eukaryota</taxon>
        <taxon>Sar</taxon>
        <taxon>Stramenopiles</taxon>
        <taxon>Oomycota</taxon>
        <taxon>Peronosporomycetes</taxon>
        <taxon>Peronosporales</taxon>
        <taxon>Peronosporaceae</taxon>
        <taxon>Peronospora</taxon>
    </lineage>
</organism>
<evidence type="ECO:0000313" key="2">
    <source>
        <dbReference type="EMBL" id="CAI5744849.1"/>
    </source>
</evidence>